<proteinExistence type="predicted"/>
<protein>
    <submittedName>
        <fullName evidence="2">Uncharacterized protein LOC142181797</fullName>
    </submittedName>
</protein>
<accession>A0AC58UPM6</accession>
<organism evidence="1 2">
    <name type="scientific">Nicotiana tabacum</name>
    <name type="common">Common tobacco</name>
    <dbReference type="NCBI Taxonomy" id="4097"/>
    <lineage>
        <taxon>Eukaryota</taxon>
        <taxon>Viridiplantae</taxon>
        <taxon>Streptophyta</taxon>
        <taxon>Embryophyta</taxon>
        <taxon>Tracheophyta</taxon>
        <taxon>Spermatophyta</taxon>
        <taxon>Magnoliopsida</taxon>
        <taxon>eudicotyledons</taxon>
        <taxon>Gunneridae</taxon>
        <taxon>Pentapetalae</taxon>
        <taxon>asterids</taxon>
        <taxon>lamiids</taxon>
        <taxon>Solanales</taxon>
        <taxon>Solanaceae</taxon>
        <taxon>Nicotianoideae</taxon>
        <taxon>Nicotianeae</taxon>
        <taxon>Nicotiana</taxon>
    </lineage>
</organism>
<keyword evidence="1" id="KW-1185">Reference proteome</keyword>
<gene>
    <name evidence="2" type="primary">LOC142181797</name>
</gene>
<evidence type="ECO:0000313" key="1">
    <source>
        <dbReference type="Proteomes" id="UP000790787"/>
    </source>
</evidence>
<evidence type="ECO:0000313" key="2">
    <source>
        <dbReference type="RefSeq" id="XP_075111445.1"/>
    </source>
</evidence>
<name>A0AC58UPM6_TOBAC</name>
<dbReference type="Proteomes" id="UP000790787">
    <property type="component" value="Chromosome 6"/>
</dbReference>
<reference evidence="1" key="1">
    <citation type="journal article" date="2014" name="Nat. Commun.">
        <title>The tobacco genome sequence and its comparison with those of tomato and potato.</title>
        <authorList>
            <person name="Sierro N."/>
            <person name="Battey J.N."/>
            <person name="Ouadi S."/>
            <person name="Bakaher N."/>
            <person name="Bovet L."/>
            <person name="Willig A."/>
            <person name="Goepfert S."/>
            <person name="Peitsch M.C."/>
            <person name="Ivanov N.V."/>
        </authorList>
    </citation>
    <scope>NUCLEOTIDE SEQUENCE [LARGE SCALE GENOMIC DNA]</scope>
</reference>
<dbReference type="RefSeq" id="XP_075111445.1">
    <property type="nucleotide sequence ID" value="XM_075255344.1"/>
</dbReference>
<reference evidence="2" key="2">
    <citation type="submission" date="2025-08" db="UniProtKB">
        <authorList>
            <consortium name="RefSeq"/>
        </authorList>
    </citation>
    <scope>IDENTIFICATION</scope>
    <source>
        <tissue evidence="2">Leaf</tissue>
    </source>
</reference>
<sequence length="705" mass="79742">MVAFVQGNEDRLKEEERLRREKEREFNKRAKFAGNFNHGGSQARGNHQFFKKSKSGPAPSSASAPVQRSKFNKKNQNFRTADSQSQGHFLMDCPSAKQKNGGNVAQSTNSVAHHNSQAQQGRGAAKSNNAGGGRKRLYALADHQDTEARGDVVTSMLIIFTFDVYALIDLVGESIIARCIYRGCPVKVHHRLTAVDLVELEMVDFDVIIGMDWLESCYATMGCRTKIVSFEFPGEPILEWKGDVVTPSGRFISYLKARKMISKGYIYHLVRVKDADAQIPTLQSVPIVNEFPEVFPEDLPGIPPDREIDFGIDLLPADALSQRSMGSLAHVEADKRTMMKEVHRLANLGVRLLDSEHGGVVLQNRAESSLVAEVKVEHQRPGGLTQNIEIPIWKWEMINMDFITGLPRSFRKHDSISVIVDRLTKSAHFLPVKTTDSAEDYAKLYIKEIVQLHGTPLSIISDRGAQFTASFCNWDDHLPLTELAYNNSYHSSINLAPYEALYGRRCRSPIGWFEVREAELLGPELIYQAMEKVNLIQRHLKTAQSRKKSYSDIRRRDLEFQVNDWVFLKVSPMKGVMRFGKKGKLTPRSIGPYRILRRIRQVAYELELPQELATVNPVFHVSMLKKFMGDPSLAVPTEIIGVKDSLSYEEIPVAILDRQICKLRTKEIASVKYLPSLVFSDHVLVQFDIQVFIIFQYTHISITPV</sequence>